<dbReference type="InterPro" id="IPR038721">
    <property type="entry name" value="IS701-like_DDE_dom"/>
</dbReference>
<dbReference type="InterPro" id="IPR039365">
    <property type="entry name" value="IS701-like"/>
</dbReference>
<feature type="domain" description="Transposase IS701-like DDE" evidence="2">
    <location>
        <begin position="23"/>
        <end position="272"/>
    </location>
</feature>
<evidence type="ECO:0000259" key="2">
    <source>
        <dbReference type="Pfam" id="PF13546"/>
    </source>
</evidence>
<feature type="compositionally biased region" description="Basic residues" evidence="1">
    <location>
        <begin position="404"/>
        <end position="413"/>
    </location>
</feature>
<evidence type="ECO:0000256" key="1">
    <source>
        <dbReference type="SAM" id="MobiDB-lite"/>
    </source>
</evidence>
<evidence type="ECO:0000313" key="4">
    <source>
        <dbReference type="Proteomes" id="UP000599437"/>
    </source>
</evidence>
<dbReference type="RefSeq" id="WP_229843860.1">
    <property type="nucleotide sequence ID" value="NZ_BMVO01000061.1"/>
</dbReference>
<dbReference type="Proteomes" id="UP000599437">
    <property type="component" value="Unassembled WGS sequence"/>
</dbReference>
<keyword evidence="4" id="KW-1185">Reference proteome</keyword>
<accession>A0ABQ3ED57</accession>
<comment type="caution">
    <text evidence="3">The sequence shown here is derived from an EMBL/GenBank/DDBJ whole genome shotgun (WGS) entry which is preliminary data.</text>
</comment>
<protein>
    <recommendedName>
        <fullName evidence="2">Transposase IS701-like DDE domain-containing protein</fullName>
    </recommendedName>
</protein>
<reference evidence="4" key="1">
    <citation type="journal article" date="2019" name="Int. J. Syst. Evol. Microbiol.">
        <title>The Global Catalogue of Microorganisms (GCM) 10K type strain sequencing project: providing services to taxonomists for standard genome sequencing and annotation.</title>
        <authorList>
            <consortium name="The Broad Institute Genomics Platform"/>
            <consortium name="The Broad Institute Genome Sequencing Center for Infectious Disease"/>
            <person name="Wu L."/>
            <person name="Ma J."/>
        </authorList>
    </citation>
    <scope>NUCLEOTIDE SEQUENCE [LARGE SCALE GENOMIC DNA]</scope>
    <source>
        <strain evidence="4">JCM 4737</strain>
    </source>
</reference>
<dbReference type="Pfam" id="PF13546">
    <property type="entry name" value="DDE_5"/>
    <property type="match status" value="1"/>
</dbReference>
<evidence type="ECO:0000313" key="3">
    <source>
        <dbReference type="EMBL" id="GHB33893.1"/>
    </source>
</evidence>
<feature type="region of interest" description="Disordered" evidence="1">
    <location>
        <begin position="357"/>
        <end position="429"/>
    </location>
</feature>
<name>A0ABQ3ED57_9ACTN</name>
<sequence>MTRRLPYPPAPGPLEAYAARFDDLLSTLAQRRGFREYLAGLLLPRDRNKTLTCLAGAEPVAGAQHPAVQRLQFVLSESTWDHEQINARRVELLLADPATEPHAGGVLVIDDSGDRKDGTATAHVGRQWLGRLGKTDNGIVTVTTCWADESVYYPLHAVPYSPARHFPAGKSDPGFRTKLQIAAELARTAKTAGVAFRAVAADCAYGDQDGFRRQLGEAGLPSVMALKPSHGTWAYGKDAYTPVDAARALTWTNPEHPGDWTAVERTFRNGHTETWWAADAHLGWWGPDGNVRLVVATTDPAILPAQATWYLATDLPRPGGPREADNPHPAADLHEVVRIYGIRHWIEQSYKQVKDELGGPISRSVPTPPSAATRHWSPARSRSAGTPGSLIRRTGNPPPSLRSRPPRRRRGRLRGGPSRPHQPQPASWPKAIRAVRAWLAPWTNLQRCWRTWTNAPPPPELQALINAVGAGHPLDLYIPV</sequence>
<proteinExistence type="predicted"/>
<dbReference type="EMBL" id="BMVO01000061">
    <property type="protein sequence ID" value="GHB33893.1"/>
    <property type="molecule type" value="Genomic_DNA"/>
</dbReference>
<dbReference type="PANTHER" id="PTHR33627:SF1">
    <property type="entry name" value="TRANSPOSASE"/>
    <property type="match status" value="1"/>
</dbReference>
<dbReference type="PANTHER" id="PTHR33627">
    <property type="entry name" value="TRANSPOSASE"/>
    <property type="match status" value="1"/>
</dbReference>
<organism evidence="3 4">
    <name type="scientific">Streptomyces chryseus</name>
    <dbReference type="NCBI Taxonomy" id="68186"/>
    <lineage>
        <taxon>Bacteria</taxon>
        <taxon>Bacillati</taxon>
        <taxon>Actinomycetota</taxon>
        <taxon>Actinomycetes</taxon>
        <taxon>Kitasatosporales</taxon>
        <taxon>Streptomycetaceae</taxon>
        <taxon>Streptomyces</taxon>
    </lineage>
</organism>
<gene>
    <name evidence="3" type="ORF">GCM10010346_66290</name>
</gene>